<dbReference type="PROSITE" id="PS00108">
    <property type="entry name" value="PROTEIN_KINASE_ST"/>
    <property type="match status" value="1"/>
</dbReference>
<dbReference type="PROSITE" id="PS50011">
    <property type="entry name" value="PROTEIN_KINASE_DOM"/>
    <property type="match status" value="1"/>
</dbReference>
<dbReference type="SUPFAM" id="SSF49879">
    <property type="entry name" value="SMAD/FHA domain"/>
    <property type="match status" value="1"/>
</dbReference>
<feature type="domain" description="Protein kinase" evidence="3">
    <location>
        <begin position="131"/>
        <end position="476"/>
    </location>
</feature>
<dbReference type="Gene3D" id="3.30.200.20">
    <property type="entry name" value="Phosphorylase Kinase, domain 1"/>
    <property type="match status" value="1"/>
</dbReference>
<accession>A0AAX4NY73</accession>
<dbReference type="SMART" id="SM00240">
    <property type="entry name" value="FHA"/>
    <property type="match status" value="1"/>
</dbReference>
<name>A0AAX4NY73_9CHLO</name>
<dbReference type="InterPro" id="IPR000719">
    <property type="entry name" value="Prot_kinase_dom"/>
</dbReference>
<dbReference type="SMART" id="SM00220">
    <property type="entry name" value="S_TKc"/>
    <property type="match status" value="1"/>
</dbReference>
<gene>
    <name evidence="4" type="ORF">HKI87_01g05720</name>
</gene>
<dbReference type="InterPro" id="IPR051681">
    <property type="entry name" value="Ser/Thr_Kinases-Pseudokinases"/>
</dbReference>
<dbReference type="InterPro" id="IPR008271">
    <property type="entry name" value="Ser/Thr_kinase_AS"/>
</dbReference>
<keyword evidence="4" id="KW-0808">Transferase</keyword>
<dbReference type="PROSITE" id="PS50006">
    <property type="entry name" value="FHA_DOMAIN"/>
    <property type="match status" value="1"/>
</dbReference>
<dbReference type="InterPro" id="IPR011009">
    <property type="entry name" value="Kinase-like_dom_sf"/>
</dbReference>
<reference evidence="4 5" key="1">
    <citation type="submission" date="2024-03" db="EMBL/GenBank/DDBJ databases">
        <title>Complete genome sequence of the green alga Chloropicon roscoffensis RCC1871.</title>
        <authorList>
            <person name="Lemieux C."/>
            <person name="Pombert J.-F."/>
            <person name="Otis C."/>
            <person name="Turmel M."/>
        </authorList>
    </citation>
    <scope>NUCLEOTIDE SEQUENCE [LARGE SCALE GENOMIC DNA]</scope>
    <source>
        <strain evidence="4 5">RCC1871</strain>
    </source>
</reference>
<dbReference type="Pfam" id="PF00069">
    <property type="entry name" value="Pkinase"/>
    <property type="match status" value="1"/>
</dbReference>
<feature type="domain" description="FHA" evidence="2">
    <location>
        <begin position="513"/>
        <end position="590"/>
    </location>
</feature>
<sequence length="617" mass="68241">MRASSAPGASTSAVAPPAPGRNRGSPRRRRHVRLESLDLSLYTHREGCRGSCARLRASGQGSRQEVHGDGSGKRKSVFSGLLPHLYEDDGQEEAGVAPVTGSEASESGDFAEGEQESFEDQLRSSLKGLGLDLGEKVGVGSVADIYVATDAEGGPRAVKVLREDFRRRRKAQALFKKEATIALQLNHPNIVKVYHYEPSLHYMVQEYCDGGSLYGILADQRSASSGFPILNAPEIALDLAKALTYLHKVGVVHRDLKSLNVLIGQDSETGERRAKICDFGSALLLSSIPSEYYWKPVGAGAYKNVLSRLATDLVDTFIGAEDEVKEAFEAVGTPYWMAPEMLDPKVLDSLKLRCELETETAVAQDTPDAKVVAGDEEVTETLPRPCLDLREITKTLDAWSFGVVLWEIFHKAHPWFEEESTVATRDEVRRIIVDEERRLPLASYLCREIQELIAQCWSADAYQRPALEKIFNTLVLVQQYDLSGSIDIAAQIAKAHLLTPQGKRIYLGDQERTILGRSPACALVVDNFLVSRQHAEIEFVSEATKQVEYERMSANGKYKLDQTMKGMDLPFFFTVTDVSTNGTYINKRPLVKHSPRILRNGDKIVINNDVVATFVLG</sequence>
<dbReference type="AlphaFoldDB" id="A0AAX4NY73"/>
<evidence type="ECO:0000259" key="3">
    <source>
        <dbReference type="PROSITE" id="PS50011"/>
    </source>
</evidence>
<dbReference type="InterPro" id="IPR008984">
    <property type="entry name" value="SMAD_FHA_dom_sf"/>
</dbReference>
<keyword evidence="4" id="KW-0418">Kinase</keyword>
<protein>
    <submittedName>
        <fullName evidence="4">Serine/threonine-protein kinase</fullName>
    </submittedName>
</protein>
<dbReference type="SUPFAM" id="SSF56112">
    <property type="entry name" value="Protein kinase-like (PK-like)"/>
    <property type="match status" value="1"/>
</dbReference>
<evidence type="ECO:0000256" key="1">
    <source>
        <dbReference type="SAM" id="MobiDB-lite"/>
    </source>
</evidence>
<keyword evidence="5" id="KW-1185">Reference proteome</keyword>
<feature type="region of interest" description="Disordered" evidence="1">
    <location>
        <begin position="55"/>
        <end position="74"/>
    </location>
</feature>
<dbReference type="Gene3D" id="1.10.510.10">
    <property type="entry name" value="Transferase(Phosphotransferase) domain 1"/>
    <property type="match status" value="1"/>
</dbReference>
<dbReference type="InterPro" id="IPR000253">
    <property type="entry name" value="FHA_dom"/>
</dbReference>
<dbReference type="GO" id="GO:0004674">
    <property type="term" value="F:protein serine/threonine kinase activity"/>
    <property type="evidence" value="ECO:0007669"/>
    <property type="project" value="TreeGrafter"/>
</dbReference>
<dbReference type="Pfam" id="PF00498">
    <property type="entry name" value="FHA"/>
    <property type="match status" value="1"/>
</dbReference>
<feature type="region of interest" description="Disordered" evidence="1">
    <location>
        <begin position="1"/>
        <end position="34"/>
    </location>
</feature>
<evidence type="ECO:0000313" key="4">
    <source>
        <dbReference type="EMBL" id="WZN59047.1"/>
    </source>
</evidence>
<dbReference type="Pfam" id="PF07714">
    <property type="entry name" value="PK_Tyr_Ser-Thr"/>
    <property type="match status" value="1"/>
</dbReference>
<evidence type="ECO:0000313" key="5">
    <source>
        <dbReference type="Proteomes" id="UP001472866"/>
    </source>
</evidence>
<evidence type="ECO:0000259" key="2">
    <source>
        <dbReference type="PROSITE" id="PS50006"/>
    </source>
</evidence>
<dbReference type="CDD" id="cd00060">
    <property type="entry name" value="FHA"/>
    <property type="match status" value="1"/>
</dbReference>
<feature type="region of interest" description="Disordered" evidence="1">
    <location>
        <begin position="92"/>
        <end position="117"/>
    </location>
</feature>
<dbReference type="EMBL" id="CP151501">
    <property type="protein sequence ID" value="WZN59047.1"/>
    <property type="molecule type" value="Genomic_DNA"/>
</dbReference>
<organism evidence="4 5">
    <name type="scientific">Chloropicon roscoffensis</name>
    <dbReference type="NCBI Taxonomy" id="1461544"/>
    <lineage>
        <taxon>Eukaryota</taxon>
        <taxon>Viridiplantae</taxon>
        <taxon>Chlorophyta</taxon>
        <taxon>Chloropicophyceae</taxon>
        <taxon>Chloropicales</taxon>
        <taxon>Chloropicaceae</taxon>
        <taxon>Chloropicon</taxon>
    </lineage>
</organism>
<dbReference type="PANTHER" id="PTHR44329">
    <property type="entry name" value="SERINE/THREONINE-PROTEIN KINASE TNNI3K-RELATED"/>
    <property type="match status" value="1"/>
</dbReference>
<dbReference type="InterPro" id="IPR001245">
    <property type="entry name" value="Ser-Thr/Tyr_kinase_cat_dom"/>
</dbReference>
<dbReference type="Proteomes" id="UP001472866">
    <property type="component" value="Chromosome 01"/>
</dbReference>
<dbReference type="Gene3D" id="2.60.200.20">
    <property type="match status" value="1"/>
</dbReference>
<dbReference type="GO" id="GO:0005524">
    <property type="term" value="F:ATP binding"/>
    <property type="evidence" value="ECO:0007669"/>
    <property type="project" value="InterPro"/>
</dbReference>
<proteinExistence type="predicted"/>